<feature type="coiled-coil region" evidence="2">
    <location>
        <begin position="824"/>
        <end position="961"/>
    </location>
</feature>
<evidence type="ECO:0000259" key="4">
    <source>
        <dbReference type="Pfam" id="PF15665"/>
    </source>
</evidence>
<dbReference type="InterPro" id="IPR039478">
    <property type="entry name" value="FAM184A/B_N"/>
</dbReference>
<dbReference type="EMBL" id="CAJNRG010013797">
    <property type="protein sequence ID" value="CAF2151642.1"/>
    <property type="molecule type" value="Genomic_DNA"/>
</dbReference>
<dbReference type="Proteomes" id="UP000663887">
    <property type="component" value="Unassembled WGS sequence"/>
</dbReference>
<evidence type="ECO:0000256" key="2">
    <source>
        <dbReference type="SAM" id="Coils"/>
    </source>
</evidence>
<reference evidence="5" key="1">
    <citation type="submission" date="2021-02" db="EMBL/GenBank/DDBJ databases">
        <authorList>
            <person name="Nowell W R."/>
        </authorList>
    </citation>
    <scope>NUCLEOTIDE SEQUENCE</scope>
</reference>
<protein>
    <recommendedName>
        <fullName evidence="4">Protein FAM184A/B N-terminal domain-containing protein</fullName>
    </recommendedName>
</protein>
<dbReference type="Proteomes" id="UP000663842">
    <property type="component" value="Unassembled WGS sequence"/>
</dbReference>
<dbReference type="PANTHER" id="PTHR18870">
    <property type="entry name" value="PROTEIN TAG-278-RELATED"/>
    <property type="match status" value="1"/>
</dbReference>
<accession>A0A816Y008</accession>
<gene>
    <name evidence="6" type="ORF">UXM345_LOCUS14639</name>
    <name evidence="5" type="ORF">XDN619_LOCUS28773</name>
</gene>
<organism evidence="5 7">
    <name type="scientific">Rotaria magnacalcarata</name>
    <dbReference type="NCBI Taxonomy" id="392030"/>
    <lineage>
        <taxon>Eukaryota</taxon>
        <taxon>Metazoa</taxon>
        <taxon>Spiralia</taxon>
        <taxon>Gnathifera</taxon>
        <taxon>Rotifera</taxon>
        <taxon>Eurotatoria</taxon>
        <taxon>Bdelloidea</taxon>
        <taxon>Philodinida</taxon>
        <taxon>Philodinidae</taxon>
        <taxon>Rotaria</taxon>
    </lineage>
</organism>
<comment type="caution">
    <text evidence="5">The sequence shown here is derived from an EMBL/GenBank/DDBJ whole genome shotgun (WGS) entry which is preliminary data.</text>
</comment>
<evidence type="ECO:0000256" key="1">
    <source>
        <dbReference type="ARBA" id="ARBA00023054"/>
    </source>
</evidence>
<feature type="coiled-coil region" evidence="2">
    <location>
        <begin position="465"/>
        <end position="698"/>
    </location>
</feature>
<dbReference type="Pfam" id="PF15665">
    <property type="entry name" value="FAM184"/>
    <property type="match status" value="1"/>
</dbReference>
<dbReference type="AlphaFoldDB" id="A0A816Y008"/>
<evidence type="ECO:0000313" key="7">
    <source>
        <dbReference type="Proteomes" id="UP000663887"/>
    </source>
</evidence>
<proteinExistence type="predicted"/>
<feature type="coiled-coil region" evidence="2">
    <location>
        <begin position="81"/>
        <end position="358"/>
    </location>
</feature>
<name>A0A816Y008_9BILA</name>
<sequence length="1044" mass="124436">MVLFIWSLQTSFYRQSLTVIYALNTKADEHDAIVANLKQSFEQEKSSLANNASSRIDDLLHRVEKLSSIKNTQTSLFENKIQMLESERQNQANEILRVQQTAMEHEHEIAEDFRQKISNMKQNINEIKQSYDERLSTMNKEQKQTLEKIREGHELEISNLKSELKQLFDIEAEAQTKFYLQTIEDLKREHNDLLMKQKNQQMTQAELGQEYQKEKTHLEKQIQMLQDQMEQIKLKSQLEFDEQKNQFDVKNNEYQKLQSDFEQYKLIFNANSNDMSELNQQLMKQRNEYDELKKKLDKTNREMTAVKERFNRQANELEDKLKLIKDKDSASRQLEDELTNSRKELELTKQRLQQIEEDKHAQLSHSESTTNYLERRIHELDKTIHQLSVEKQQIMLKYDRELTDLRETYENQVTLCKEEMQHELDRLTEHYQQLSSDEQTRARTKLQLREKELRQEFETEKTNLLAQWTNEVNLSKTEHKEVNQQLNQLKENYTKQIDELKQQLNDNENEYSIIQKQFHDAQSLNYEFKKQIEQLQLDVEQQLKTIEQFKVESSDLKQQCHDLEINSAAELKDRLEKLTSELNDKWSKKFKSDYEKIRRELTQQKDEERSKAIDELQRQKDKLLTAAQNQIDQLEQQLQKVQSQLATIQQKSKEESLMALQNANEDKRRTINEFQMRIQDLTTQIQRLEGKNQEDLLQQKLQLGKEHINQMNELKSRQMEDIRGQQLAYNTHLEAVRADHERALALEIEKQTIQQQSNIEQLRKEISRTHSNELEEKERAHGKELAAIRLQLDRALEINKIKEREADLRIEDLTSDLNIKQSRIDHCLRDLNDLQDQIEQLRSDVELRSKELQRVRNETQKEIKHRDDRLRSENEEKIRDLTRAHENEQKQLIDEFSKAHDLLKQRIGELQLKLDQADERYRNRESRTEDLDLIATLQQTIASYQEQLKKIHDEKKYLKMELMNRETNFNKVFTNAPSSNIGVMNPLSYNTKFVARNSDASSSSRIKSQSPRPSKLEPLATNGEIPHDLALNHNKPLLPKRFIK</sequence>
<keyword evidence="1 2" id="KW-0175">Coiled coil</keyword>
<evidence type="ECO:0000313" key="6">
    <source>
        <dbReference type="EMBL" id="CAF3973839.1"/>
    </source>
</evidence>
<feature type="compositionally biased region" description="Low complexity" evidence="3">
    <location>
        <begin position="1001"/>
        <end position="1013"/>
    </location>
</feature>
<evidence type="ECO:0000256" key="3">
    <source>
        <dbReference type="SAM" id="MobiDB-lite"/>
    </source>
</evidence>
<dbReference type="PANTHER" id="PTHR18870:SF9">
    <property type="entry name" value="PROTEIN TAG-278-RELATED"/>
    <property type="match status" value="1"/>
</dbReference>
<feature type="region of interest" description="Disordered" evidence="3">
    <location>
        <begin position="998"/>
        <end position="1031"/>
    </location>
</feature>
<feature type="domain" description="Protein FAM184A/B N-terminal" evidence="4">
    <location>
        <begin position="19"/>
        <end position="167"/>
    </location>
</feature>
<evidence type="ECO:0000313" key="5">
    <source>
        <dbReference type="EMBL" id="CAF2151642.1"/>
    </source>
</evidence>
<dbReference type="EMBL" id="CAJOBF010001678">
    <property type="protein sequence ID" value="CAF3973839.1"/>
    <property type="molecule type" value="Genomic_DNA"/>
</dbReference>